<keyword evidence="2" id="KW-0472">Membrane</keyword>
<dbReference type="InterPro" id="IPR011723">
    <property type="entry name" value="Znf/thioredoxin_put"/>
</dbReference>
<dbReference type="AlphaFoldDB" id="A0A0F3NCK6"/>
<gene>
    <name evidence="4" type="ORF">EMUCRT_0717</name>
</gene>
<feature type="transmembrane region" description="Helical" evidence="2">
    <location>
        <begin position="84"/>
        <end position="101"/>
    </location>
</feature>
<feature type="compositionally biased region" description="Polar residues" evidence="1">
    <location>
        <begin position="55"/>
        <end position="74"/>
    </location>
</feature>
<dbReference type="NCBIfam" id="TIGR02098">
    <property type="entry name" value="MJ0042_CXXC"/>
    <property type="match status" value="1"/>
</dbReference>
<feature type="domain" description="Zinc finger/thioredoxin putative" evidence="3">
    <location>
        <begin position="1"/>
        <end position="36"/>
    </location>
</feature>
<evidence type="ECO:0000256" key="2">
    <source>
        <dbReference type="SAM" id="Phobius"/>
    </source>
</evidence>
<protein>
    <submittedName>
        <fullName evidence="4">MJ0042 family finger-like domain protein</fullName>
    </submittedName>
</protein>
<evidence type="ECO:0000313" key="5">
    <source>
        <dbReference type="Proteomes" id="UP000033546"/>
    </source>
</evidence>
<reference evidence="4 5" key="1">
    <citation type="submission" date="2015-02" db="EMBL/GenBank/DDBJ databases">
        <title>Genome Sequencing of Rickettsiales.</title>
        <authorList>
            <person name="Daugherty S.C."/>
            <person name="Su Q."/>
            <person name="Abolude K."/>
            <person name="Beier-Sexton M."/>
            <person name="Carlyon J.A."/>
            <person name="Carter R."/>
            <person name="Day N.P."/>
            <person name="Dumler S.J."/>
            <person name="Dyachenko V."/>
            <person name="Godinez A."/>
            <person name="Kurtti T.J."/>
            <person name="Lichay M."/>
            <person name="Mullins K.E."/>
            <person name="Ott S."/>
            <person name="Pappas-Brown V."/>
            <person name="Paris D.H."/>
            <person name="Patel P."/>
            <person name="Richards A.L."/>
            <person name="Sadzewicz L."/>
            <person name="Sears K."/>
            <person name="Seidman D."/>
            <person name="Sengamalay N."/>
            <person name="Stenos J."/>
            <person name="Tallon L.J."/>
            <person name="Vincent G."/>
            <person name="Fraser C.M."/>
            <person name="Munderloh U."/>
            <person name="Dunning-Hotopp J.C."/>
        </authorList>
    </citation>
    <scope>NUCLEOTIDE SEQUENCE [LARGE SCALE GENOMIC DNA]</scope>
    <source>
        <strain evidence="4 5">EmCRT</strain>
    </source>
</reference>
<accession>A0A0F3NCK6</accession>
<sequence>MRVECKNCNAVYRVDSKKFPASGKKVRCTNCNNTWTHIYTQDKTVDHSEKKYTNKKSTANPNLQDSNNTSHNNPTKSNFLFKKTLSVIVMVLLVFSLSVMLQNNMPYKIRKIYRIIEMYDTTNIQLANSEVKVLKNDKNNIAIKVEGVIKNQSNHERFIPGIHFVFYNKQKKAISSEKLNQHKTDIIPSKQDYKFEHIIHYVPQDTDSIQIKIGNLFEIAFL</sequence>
<keyword evidence="2" id="KW-0812">Transmembrane</keyword>
<proteinExistence type="predicted"/>
<evidence type="ECO:0000259" key="3">
    <source>
        <dbReference type="Pfam" id="PF13717"/>
    </source>
</evidence>
<dbReference type="Proteomes" id="UP000033546">
    <property type="component" value="Unassembled WGS sequence"/>
</dbReference>
<dbReference type="RefSeq" id="WP_045804994.1">
    <property type="nucleotide sequence ID" value="NZ_LANU01000002.1"/>
</dbReference>
<comment type="caution">
    <text evidence="4">The sequence shown here is derived from an EMBL/GenBank/DDBJ whole genome shotgun (WGS) entry which is preliminary data.</text>
</comment>
<organism evidence="4 5">
    <name type="scientific">Ehrlichia cf. muris str. EmCRT</name>
    <dbReference type="NCBI Taxonomy" id="1359167"/>
    <lineage>
        <taxon>Bacteria</taxon>
        <taxon>Pseudomonadati</taxon>
        <taxon>Pseudomonadota</taxon>
        <taxon>Alphaproteobacteria</taxon>
        <taxon>Rickettsiales</taxon>
        <taxon>Anaplasmataceae</taxon>
        <taxon>Ehrlichia</taxon>
    </lineage>
</organism>
<feature type="region of interest" description="Disordered" evidence="1">
    <location>
        <begin position="46"/>
        <end position="74"/>
    </location>
</feature>
<dbReference type="Pfam" id="PF13717">
    <property type="entry name" value="Zn_ribbon_4"/>
    <property type="match status" value="1"/>
</dbReference>
<evidence type="ECO:0000256" key="1">
    <source>
        <dbReference type="SAM" id="MobiDB-lite"/>
    </source>
</evidence>
<dbReference type="EMBL" id="LANU01000002">
    <property type="protein sequence ID" value="KJV65760.1"/>
    <property type="molecule type" value="Genomic_DNA"/>
</dbReference>
<dbReference type="PATRIC" id="fig|1359167.3.peg.692"/>
<name>A0A0F3NCK6_9RICK</name>
<evidence type="ECO:0000313" key="4">
    <source>
        <dbReference type="EMBL" id="KJV65760.1"/>
    </source>
</evidence>
<keyword evidence="2" id="KW-1133">Transmembrane helix</keyword>